<organism evidence="3 4">
    <name type="scientific">Roseivivax lentus</name>
    <dbReference type="NCBI Taxonomy" id="633194"/>
    <lineage>
        <taxon>Bacteria</taxon>
        <taxon>Pseudomonadati</taxon>
        <taxon>Pseudomonadota</taxon>
        <taxon>Alphaproteobacteria</taxon>
        <taxon>Rhodobacterales</taxon>
        <taxon>Roseobacteraceae</taxon>
        <taxon>Roseivivax</taxon>
    </lineage>
</organism>
<evidence type="ECO:0000313" key="4">
    <source>
        <dbReference type="Proteomes" id="UP000186684"/>
    </source>
</evidence>
<proteinExistence type="predicted"/>
<gene>
    <name evidence="3" type="ORF">SAMN05421759_101241</name>
</gene>
<feature type="signal peptide" evidence="1">
    <location>
        <begin position="1"/>
        <end position="21"/>
    </location>
</feature>
<dbReference type="SUPFAM" id="SSF50956">
    <property type="entry name" value="Thermostable phytase (3-phytase)"/>
    <property type="match status" value="1"/>
</dbReference>
<dbReference type="Proteomes" id="UP000186684">
    <property type="component" value="Unassembled WGS sequence"/>
</dbReference>
<name>A0A1N7JUQ4_9RHOB</name>
<dbReference type="PIRSF" id="PIRSF031900">
    <property type="entry name" value="UCP031900"/>
    <property type="match status" value="1"/>
</dbReference>
<evidence type="ECO:0000259" key="2">
    <source>
        <dbReference type="Pfam" id="PF13449"/>
    </source>
</evidence>
<evidence type="ECO:0000313" key="3">
    <source>
        <dbReference type="EMBL" id="SIS53092.1"/>
    </source>
</evidence>
<keyword evidence="1" id="KW-0732">Signal</keyword>
<dbReference type="InterPro" id="IPR027372">
    <property type="entry name" value="Phytase-like_dom"/>
</dbReference>
<dbReference type="AlphaFoldDB" id="A0A1N7JUQ4"/>
<sequence length="293" mass="31600">MHLRSFGALSALLLAVLPACAAEPDADGFLSRYTWRMAGETFGGFSGLEMSADGAAFIAISDRGGIVAGRIEREGAAIIGITAGTIEPLTTPTGDALSVEDRDAEGLAISPSGTRVISYEGEFPRLWAYGDKGVTALPVPPAFASLGDNAGLEALAIDAEGALYTLPERSGGLTQPFPVWKLHKGRWTQPFDIARHGGFLPVGADFGPDGALYLLEREFNGFGFRSRVRQLRLVEDMVVSERILLESDFGTFDNLEGIAAWRDASGTIRLTMISDDNFQFIQRTEFVEFRVTE</sequence>
<keyword evidence="4" id="KW-1185">Reference proteome</keyword>
<protein>
    <recommendedName>
        <fullName evidence="2">Phytase-like domain-containing protein</fullName>
    </recommendedName>
</protein>
<dbReference type="InterPro" id="IPR014567">
    <property type="entry name" value="UCP031900"/>
</dbReference>
<dbReference type="STRING" id="633194.SAMN05421759_101241"/>
<dbReference type="OrthoDB" id="9798693at2"/>
<accession>A0A1N7JUQ4</accession>
<reference evidence="4" key="1">
    <citation type="submission" date="2017-01" db="EMBL/GenBank/DDBJ databases">
        <authorList>
            <person name="Varghese N."/>
            <person name="Submissions S."/>
        </authorList>
    </citation>
    <scope>NUCLEOTIDE SEQUENCE [LARGE SCALE GENOMIC DNA]</scope>
    <source>
        <strain evidence="4">DSM 29430</strain>
    </source>
</reference>
<dbReference type="EMBL" id="FTOQ01000001">
    <property type="protein sequence ID" value="SIS53092.1"/>
    <property type="molecule type" value="Genomic_DNA"/>
</dbReference>
<feature type="domain" description="Phytase-like" evidence="2">
    <location>
        <begin position="41"/>
        <end position="278"/>
    </location>
</feature>
<evidence type="ECO:0000256" key="1">
    <source>
        <dbReference type="SAM" id="SignalP"/>
    </source>
</evidence>
<dbReference type="Pfam" id="PF13449">
    <property type="entry name" value="Phytase-like"/>
    <property type="match status" value="1"/>
</dbReference>
<feature type="chain" id="PRO_5013201683" description="Phytase-like domain-containing protein" evidence="1">
    <location>
        <begin position="22"/>
        <end position="293"/>
    </location>
</feature>
<dbReference type="RefSeq" id="WP_076444181.1">
    <property type="nucleotide sequence ID" value="NZ_FTOQ01000001.1"/>
</dbReference>